<evidence type="ECO:0000313" key="2">
    <source>
        <dbReference type="Proteomes" id="UP000029981"/>
    </source>
</evidence>
<dbReference type="Gramene" id="KGN53383">
    <property type="protein sequence ID" value="KGN53383"/>
    <property type="gene ID" value="Csa_4G050860"/>
</dbReference>
<protein>
    <submittedName>
        <fullName evidence="1">Uncharacterized protein</fullName>
    </submittedName>
</protein>
<accession>A0A0A0KV00</accession>
<reference evidence="1 2" key="3">
    <citation type="journal article" date="2010" name="BMC Genomics">
        <title>Transcriptome sequencing and comparative analysis of cucumber flowers with different sex types.</title>
        <authorList>
            <person name="Guo S."/>
            <person name="Zheng Y."/>
            <person name="Joung J.G."/>
            <person name="Liu S."/>
            <person name="Zhang Z."/>
            <person name="Crasta O.R."/>
            <person name="Sobral B.W."/>
            <person name="Xu Y."/>
            <person name="Huang S."/>
            <person name="Fei Z."/>
        </authorList>
    </citation>
    <scope>NUCLEOTIDE SEQUENCE [LARGE SCALE GENOMIC DNA]</scope>
    <source>
        <strain evidence="2">cv. 9930</strain>
    </source>
</reference>
<proteinExistence type="predicted"/>
<dbReference type="Proteomes" id="UP000029981">
    <property type="component" value="Chromosome 4"/>
</dbReference>
<reference evidence="1 2" key="2">
    <citation type="journal article" date="2009" name="PLoS ONE">
        <title>An integrated genetic and cytogenetic map of the cucumber genome.</title>
        <authorList>
            <person name="Ren Y."/>
            <person name="Zhang Z."/>
            <person name="Liu J."/>
            <person name="Staub J.E."/>
            <person name="Han Y."/>
            <person name="Cheng Z."/>
            <person name="Li X."/>
            <person name="Lu J."/>
            <person name="Miao H."/>
            <person name="Kang H."/>
            <person name="Xie B."/>
            <person name="Gu X."/>
            <person name="Wang X."/>
            <person name="Du Y."/>
            <person name="Jin W."/>
            <person name="Huang S."/>
        </authorList>
    </citation>
    <scope>NUCLEOTIDE SEQUENCE [LARGE SCALE GENOMIC DNA]</scope>
    <source>
        <strain evidence="2">cv. 9930</strain>
    </source>
</reference>
<dbReference type="AlphaFoldDB" id="A0A0A0KV00"/>
<name>A0A0A0KV00_CUCSA</name>
<keyword evidence="2" id="KW-1185">Reference proteome</keyword>
<evidence type="ECO:0000313" key="1">
    <source>
        <dbReference type="EMBL" id="KGN53383.1"/>
    </source>
</evidence>
<dbReference type="EMBL" id="CM002925">
    <property type="protein sequence ID" value="KGN53383.1"/>
    <property type="molecule type" value="Genomic_DNA"/>
</dbReference>
<reference evidence="1 2" key="4">
    <citation type="journal article" date="2011" name="BMC Genomics">
        <title>RNA-Seq improves annotation of protein-coding genes in the cucumber genome.</title>
        <authorList>
            <person name="Li Z."/>
            <person name="Zhang Z."/>
            <person name="Yan P."/>
            <person name="Huang S."/>
            <person name="Fei Z."/>
            <person name="Lin K."/>
        </authorList>
    </citation>
    <scope>NUCLEOTIDE SEQUENCE [LARGE SCALE GENOMIC DNA]</scope>
    <source>
        <strain evidence="2">cv. 9930</strain>
    </source>
</reference>
<sequence>MGHVVREVKSRNIAYSKGVKGHSVVHPPPPLGSLKQTLCSKEPKWPAPGPTLILPLVTPPNFSF</sequence>
<reference evidence="1 2" key="1">
    <citation type="journal article" date="2009" name="Nat. Genet.">
        <title>The genome of the cucumber, Cucumis sativus L.</title>
        <authorList>
            <person name="Huang S."/>
            <person name="Li R."/>
            <person name="Zhang Z."/>
            <person name="Li L."/>
            <person name="Gu X."/>
            <person name="Fan W."/>
            <person name="Lucas W.J."/>
            <person name="Wang X."/>
            <person name="Xie B."/>
            <person name="Ni P."/>
            <person name="Ren Y."/>
            <person name="Zhu H."/>
            <person name="Li J."/>
            <person name="Lin K."/>
            <person name="Jin W."/>
            <person name="Fei Z."/>
            <person name="Li G."/>
            <person name="Staub J."/>
            <person name="Kilian A."/>
            <person name="van der Vossen E.A."/>
            <person name="Wu Y."/>
            <person name="Guo J."/>
            <person name="He J."/>
            <person name="Jia Z."/>
            <person name="Ren Y."/>
            <person name="Tian G."/>
            <person name="Lu Y."/>
            <person name="Ruan J."/>
            <person name="Qian W."/>
            <person name="Wang M."/>
            <person name="Huang Q."/>
            <person name="Li B."/>
            <person name="Xuan Z."/>
            <person name="Cao J."/>
            <person name="Asan"/>
            <person name="Wu Z."/>
            <person name="Zhang J."/>
            <person name="Cai Q."/>
            <person name="Bai Y."/>
            <person name="Zhao B."/>
            <person name="Han Y."/>
            <person name="Li Y."/>
            <person name="Li X."/>
            <person name="Wang S."/>
            <person name="Shi Q."/>
            <person name="Liu S."/>
            <person name="Cho W.K."/>
            <person name="Kim J.Y."/>
            <person name="Xu Y."/>
            <person name="Heller-Uszynska K."/>
            <person name="Miao H."/>
            <person name="Cheng Z."/>
            <person name="Zhang S."/>
            <person name="Wu J."/>
            <person name="Yang Y."/>
            <person name="Kang H."/>
            <person name="Li M."/>
            <person name="Liang H."/>
            <person name="Ren X."/>
            <person name="Shi Z."/>
            <person name="Wen M."/>
            <person name="Jian M."/>
            <person name="Yang H."/>
            <person name="Zhang G."/>
            <person name="Yang Z."/>
            <person name="Chen R."/>
            <person name="Liu S."/>
            <person name="Li J."/>
            <person name="Ma L."/>
            <person name="Liu H."/>
            <person name="Zhou Y."/>
            <person name="Zhao J."/>
            <person name="Fang X."/>
            <person name="Li G."/>
            <person name="Fang L."/>
            <person name="Li Y."/>
            <person name="Liu D."/>
            <person name="Zheng H."/>
            <person name="Zhang Y."/>
            <person name="Qin N."/>
            <person name="Li Z."/>
            <person name="Yang G."/>
            <person name="Yang S."/>
            <person name="Bolund L."/>
            <person name="Kristiansen K."/>
            <person name="Zheng H."/>
            <person name="Li S."/>
            <person name="Zhang X."/>
            <person name="Yang H."/>
            <person name="Wang J."/>
            <person name="Sun R."/>
            <person name="Zhang B."/>
            <person name="Jiang S."/>
            <person name="Wang J."/>
            <person name="Du Y."/>
            <person name="Li S."/>
        </authorList>
    </citation>
    <scope>NUCLEOTIDE SEQUENCE [LARGE SCALE GENOMIC DNA]</scope>
    <source>
        <strain evidence="2">cv. 9930</strain>
    </source>
</reference>
<gene>
    <name evidence="1" type="ORF">Csa_4G050860</name>
</gene>
<organism evidence="1 2">
    <name type="scientific">Cucumis sativus</name>
    <name type="common">Cucumber</name>
    <dbReference type="NCBI Taxonomy" id="3659"/>
    <lineage>
        <taxon>Eukaryota</taxon>
        <taxon>Viridiplantae</taxon>
        <taxon>Streptophyta</taxon>
        <taxon>Embryophyta</taxon>
        <taxon>Tracheophyta</taxon>
        <taxon>Spermatophyta</taxon>
        <taxon>Magnoliopsida</taxon>
        <taxon>eudicotyledons</taxon>
        <taxon>Gunneridae</taxon>
        <taxon>Pentapetalae</taxon>
        <taxon>rosids</taxon>
        <taxon>fabids</taxon>
        <taxon>Cucurbitales</taxon>
        <taxon>Cucurbitaceae</taxon>
        <taxon>Benincaseae</taxon>
        <taxon>Cucumis</taxon>
    </lineage>
</organism>